<dbReference type="GO" id="GO:0004190">
    <property type="term" value="F:aspartic-type endopeptidase activity"/>
    <property type="evidence" value="ECO:0007669"/>
    <property type="project" value="TreeGrafter"/>
</dbReference>
<keyword evidence="5" id="KW-1133">Transmembrane helix</keyword>
<evidence type="ECO:0000256" key="4">
    <source>
        <dbReference type="ARBA" id="ARBA00022692"/>
    </source>
</evidence>
<comment type="similarity">
    <text evidence="2">Belongs to the peptidase A24 family.</text>
</comment>
<reference evidence="9" key="1">
    <citation type="submission" date="2018-05" db="EMBL/GenBank/DDBJ databases">
        <authorList>
            <consortium name="PulseNet: The National Subtyping Network for Foodborne Disease Surveillance"/>
            <person name="Tarr C.L."/>
            <person name="Trees E."/>
            <person name="Katz L.S."/>
            <person name="Carleton-Romer H.A."/>
            <person name="Stroika S."/>
            <person name="Kucerova Z."/>
            <person name="Roache K.F."/>
            <person name="Sabol A.L."/>
            <person name="Besser J."/>
            <person name="Gerner-Smidt P."/>
        </authorList>
    </citation>
    <scope>NUCLEOTIDE SEQUENCE</scope>
    <source>
        <strain evidence="9">2010D-8214</strain>
    </source>
</reference>
<proteinExistence type="inferred from homology"/>
<evidence type="ECO:0000256" key="6">
    <source>
        <dbReference type="ARBA" id="ARBA00023136"/>
    </source>
</evidence>
<feature type="domain" description="Prepilin peptidase A24 N-terminal" evidence="8">
    <location>
        <begin position="7"/>
        <end position="87"/>
    </location>
</feature>
<dbReference type="AlphaFoldDB" id="A0A5T0MN77"/>
<dbReference type="GO" id="GO:0005886">
    <property type="term" value="C:plasma membrane"/>
    <property type="evidence" value="ECO:0007669"/>
    <property type="project" value="TreeGrafter"/>
</dbReference>
<dbReference type="Pfam" id="PF06750">
    <property type="entry name" value="A24_N_bact"/>
    <property type="match status" value="1"/>
</dbReference>
<keyword evidence="4" id="KW-0812">Transmembrane</keyword>
<dbReference type="GO" id="GO:0006465">
    <property type="term" value="P:signal peptide processing"/>
    <property type="evidence" value="ECO:0007669"/>
    <property type="project" value="TreeGrafter"/>
</dbReference>
<keyword evidence="3" id="KW-1003">Cell membrane</keyword>
<evidence type="ECO:0000256" key="2">
    <source>
        <dbReference type="ARBA" id="ARBA00005801"/>
    </source>
</evidence>
<comment type="caution">
    <text evidence="9">The sequence shown here is derived from an EMBL/GenBank/DDBJ whole genome shotgun (WGS) entry which is preliminary data.</text>
</comment>
<dbReference type="InterPro" id="IPR050882">
    <property type="entry name" value="Prepilin_peptidase/N-MTase"/>
</dbReference>
<keyword evidence="6" id="KW-0472">Membrane</keyword>
<dbReference type="Pfam" id="PF01478">
    <property type="entry name" value="Peptidase_A24"/>
    <property type="match status" value="1"/>
</dbReference>
<dbReference type="PANTHER" id="PTHR30487">
    <property type="entry name" value="TYPE 4 PREPILIN-LIKE PROTEINS LEADER PEPTIDE-PROCESSING ENZYME"/>
    <property type="match status" value="1"/>
</dbReference>
<evidence type="ECO:0000313" key="9">
    <source>
        <dbReference type="EMBL" id="EAJ7640580.1"/>
    </source>
</evidence>
<evidence type="ECO:0000259" key="7">
    <source>
        <dbReference type="Pfam" id="PF01478"/>
    </source>
</evidence>
<accession>A0A5T0MN77</accession>
<feature type="domain" description="Prepilin type IV endopeptidase peptidase" evidence="7">
    <location>
        <begin position="101"/>
        <end position="224"/>
    </location>
</feature>
<comment type="subcellular location">
    <subcellularLocation>
        <location evidence="1">Cell membrane</location>
        <topology evidence="1">Multi-pass membrane protein</topology>
    </subcellularLocation>
</comment>
<gene>
    <name evidence="9" type="ORF">A9333_00250</name>
</gene>
<evidence type="ECO:0000259" key="8">
    <source>
        <dbReference type="Pfam" id="PF06750"/>
    </source>
</evidence>
<dbReference type="InterPro" id="IPR010627">
    <property type="entry name" value="Prepilin_pept_A24_N"/>
</dbReference>
<dbReference type="RefSeq" id="WP_010790579.1">
    <property type="nucleotide sequence ID" value="NZ_AP028330.1"/>
</dbReference>
<evidence type="ECO:0000256" key="3">
    <source>
        <dbReference type="ARBA" id="ARBA00022475"/>
    </source>
</evidence>
<dbReference type="PANTHER" id="PTHR30487:SF0">
    <property type="entry name" value="PREPILIN LEADER PEPTIDASE_N-METHYLTRANSFERASE-RELATED"/>
    <property type="match status" value="1"/>
</dbReference>
<evidence type="ECO:0000256" key="5">
    <source>
        <dbReference type="ARBA" id="ARBA00022989"/>
    </source>
</evidence>
<protein>
    <submittedName>
        <fullName evidence="9">Prepilin peptidase</fullName>
    </submittedName>
</protein>
<organism evidence="9">
    <name type="scientific">Campylobacter jejuni</name>
    <dbReference type="NCBI Taxonomy" id="197"/>
    <lineage>
        <taxon>Bacteria</taxon>
        <taxon>Pseudomonadati</taxon>
        <taxon>Campylobacterota</taxon>
        <taxon>Epsilonproteobacteria</taxon>
        <taxon>Campylobacterales</taxon>
        <taxon>Campylobacteraceae</taxon>
        <taxon>Campylobacter</taxon>
    </lineage>
</organism>
<sequence>MIFFIIILGACLGSFCTSLASRIIEKKPFFISRSFCFFCDTKLKYYEIIPIFSYIFLKAKCQTCKCHLPISLLINEILGIILLILAYSLSQNFYDFLFLSLFLFNLFLLSLIDIKLKAVPQILLWSAFLFAFFYAFRESEILHFLIFKEFSGGFLLNAFSFGGFVFLLKSLVFFLMNFRKKDEILENLGDADIIIMSCIGGILGFEYGFLVLLIASILTLPFFIFFKIKAIKEQELAMIPFLNIAFVAVLFYKNLGLF</sequence>
<evidence type="ECO:0000256" key="1">
    <source>
        <dbReference type="ARBA" id="ARBA00004651"/>
    </source>
</evidence>
<dbReference type="InterPro" id="IPR000045">
    <property type="entry name" value="Prepilin_IV_endopep_pep"/>
</dbReference>
<name>A0A5T0MN77_CAMJU</name>
<dbReference type="EMBL" id="AACANF010000001">
    <property type="protein sequence ID" value="EAJ7640580.1"/>
    <property type="molecule type" value="Genomic_DNA"/>
</dbReference>